<dbReference type="SUPFAM" id="SSF48726">
    <property type="entry name" value="Immunoglobulin"/>
    <property type="match status" value="1"/>
</dbReference>
<evidence type="ECO:0000256" key="4">
    <source>
        <dbReference type="ARBA" id="ARBA00023319"/>
    </source>
</evidence>
<dbReference type="SUPFAM" id="SSF49265">
    <property type="entry name" value="Fibronectin type III"/>
    <property type="match status" value="1"/>
</dbReference>
<keyword evidence="4" id="KW-0393">Immunoglobulin domain</keyword>
<dbReference type="InterPro" id="IPR050676">
    <property type="entry name" value="IL-12"/>
</dbReference>
<feature type="domain" description="Immunoglobulin" evidence="6">
    <location>
        <begin position="28"/>
        <end position="108"/>
    </location>
</feature>
<organism evidence="7">
    <name type="scientific">Plecoglossus altivelis</name>
    <name type="common">Ayu sweetfish</name>
    <name type="synonym">Salmo altivelis</name>
    <dbReference type="NCBI Taxonomy" id="61084"/>
    <lineage>
        <taxon>Eukaryota</taxon>
        <taxon>Metazoa</taxon>
        <taxon>Chordata</taxon>
        <taxon>Craniata</taxon>
        <taxon>Vertebrata</taxon>
        <taxon>Euteleostomi</taxon>
        <taxon>Actinopterygii</taxon>
        <taxon>Neopterygii</taxon>
        <taxon>Teleostei</taxon>
        <taxon>Stomiati</taxon>
        <taxon>Osmeriformes</taxon>
        <taxon>Plecoglossus</taxon>
    </lineage>
</organism>
<sequence>MHPQNISGPLVFLLLCIHRGQGLTSFPDNLVVGKREGSVTLHCPTELEGGVTWWHERGQDRDILDEKDYDMEGHSLTLPDLEVSLLGEYSCWGENGKLSSSHVLLEAEDEEAESTESQLSCRARSYTCSFTCSWKNSDVTALRLGLGPDCLEGNPSCSWVSPDNKDAEGGYTFTLFHPFSAYSEESTALLVTAEAVNTRSYFRETKQFYLRDIVQPDSPQKVKCRVEKQMLKVMVEPASSWATPHSFYPLEHEIEYLNRDNGMVERSTSGLIPKDVSGLRVRSRDPLVLSTWGQWSPWKNVTH</sequence>
<dbReference type="InterPro" id="IPR036179">
    <property type="entry name" value="Ig-like_dom_sf"/>
</dbReference>
<dbReference type="SMART" id="SM00409">
    <property type="entry name" value="IG"/>
    <property type="match status" value="1"/>
</dbReference>
<keyword evidence="2" id="KW-1015">Disulfide bond</keyword>
<dbReference type="EMBL" id="KY081641">
    <property type="protein sequence ID" value="ATA63215.1"/>
    <property type="molecule type" value="mRNA"/>
</dbReference>
<name>A0A289YNI3_PLEAT</name>
<dbReference type="InterPro" id="IPR013783">
    <property type="entry name" value="Ig-like_fold"/>
</dbReference>
<evidence type="ECO:0000259" key="6">
    <source>
        <dbReference type="SMART" id="SM00409"/>
    </source>
</evidence>
<keyword evidence="1 5" id="KW-0732">Signal</keyword>
<dbReference type="InterPro" id="IPR019482">
    <property type="entry name" value="IL-12_beta_cen-dom"/>
</dbReference>
<accession>A0A289YNI3</accession>
<protein>
    <submittedName>
        <fullName evidence="7">Interleukin-12 subunit beta</fullName>
    </submittedName>
</protein>
<feature type="signal peptide" evidence="5">
    <location>
        <begin position="1"/>
        <end position="22"/>
    </location>
</feature>
<keyword evidence="3" id="KW-0325">Glycoprotein</keyword>
<evidence type="ECO:0000313" key="7">
    <source>
        <dbReference type="EMBL" id="ATA63215.1"/>
    </source>
</evidence>
<dbReference type="InterPro" id="IPR036116">
    <property type="entry name" value="FN3_sf"/>
</dbReference>
<evidence type="ECO:0000256" key="2">
    <source>
        <dbReference type="ARBA" id="ARBA00023157"/>
    </source>
</evidence>
<dbReference type="InterPro" id="IPR003599">
    <property type="entry name" value="Ig_sub"/>
</dbReference>
<feature type="chain" id="PRO_5012764395" evidence="5">
    <location>
        <begin position="23"/>
        <end position="303"/>
    </location>
</feature>
<dbReference type="Gene3D" id="2.60.40.10">
    <property type="entry name" value="Immunoglobulins"/>
    <property type="match status" value="3"/>
</dbReference>
<dbReference type="Pfam" id="PF10420">
    <property type="entry name" value="IL12p40_C"/>
    <property type="match status" value="1"/>
</dbReference>
<dbReference type="AlphaFoldDB" id="A0A289YNI3"/>
<evidence type="ECO:0000256" key="5">
    <source>
        <dbReference type="SAM" id="SignalP"/>
    </source>
</evidence>
<evidence type="ECO:0000256" key="1">
    <source>
        <dbReference type="ARBA" id="ARBA00022729"/>
    </source>
</evidence>
<evidence type="ECO:0000256" key="3">
    <source>
        <dbReference type="ARBA" id="ARBA00023180"/>
    </source>
</evidence>
<dbReference type="PANTHER" id="PTHR48485">
    <property type="entry name" value="INTERLEUKIN-12 SUBUNIT BETA-RELATED"/>
    <property type="match status" value="1"/>
</dbReference>
<proteinExistence type="evidence at transcript level"/>
<dbReference type="PANTHER" id="PTHR48485:SF3">
    <property type="entry name" value="INTERLEUKIN-12 SUBUNIT BETA"/>
    <property type="match status" value="1"/>
</dbReference>
<reference evidence="7" key="1">
    <citation type="journal article" date="2017" name="J. Immunol.">
        <title>CXCR3.1 and CXCR3.2 Differentially Contribute to Macrophage Polarization in Teleost Fish.</title>
        <authorList>
            <person name="Lu X.J."/>
            <person name="Chen Q."/>
            <person name="Rong Y.J."/>
            <person name="Chen F."/>
            <person name="Chen J."/>
        </authorList>
    </citation>
    <scope>NUCLEOTIDE SEQUENCE</scope>
</reference>